<evidence type="ECO:0000313" key="2">
    <source>
        <dbReference type="EMBL" id="KAK7266696.1"/>
    </source>
</evidence>
<gene>
    <name evidence="2" type="ORF">RIF29_19346</name>
</gene>
<evidence type="ECO:0000256" key="1">
    <source>
        <dbReference type="SAM" id="MobiDB-lite"/>
    </source>
</evidence>
<reference evidence="2 3" key="1">
    <citation type="submission" date="2024-01" db="EMBL/GenBank/DDBJ databases">
        <title>The genomes of 5 underutilized Papilionoideae crops provide insights into root nodulation and disease resistanc.</title>
        <authorList>
            <person name="Yuan L."/>
        </authorList>
    </citation>
    <scope>NUCLEOTIDE SEQUENCE [LARGE SCALE GENOMIC DNA]</scope>
    <source>
        <strain evidence="2">ZHUSHIDOU_FW_LH</strain>
        <tissue evidence="2">Leaf</tissue>
    </source>
</reference>
<feature type="compositionally biased region" description="Low complexity" evidence="1">
    <location>
        <begin position="171"/>
        <end position="184"/>
    </location>
</feature>
<proteinExistence type="predicted"/>
<dbReference type="EMBL" id="JAYWIO010000004">
    <property type="protein sequence ID" value="KAK7266696.1"/>
    <property type="molecule type" value="Genomic_DNA"/>
</dbReference>
<evidence type="ECO:0000313" key="3">
    <source>
        <dbReference type="Proteomes" id="UP001372338"/>
    </source>
</evidence>
<comment type="caution">
    <text evidence="2">The sequence shown here is derived from an EMBL/GenBank/DDBJ whole genome shotgun (WGS) entry which is preliminary data.</text>
</comment>
<accession>A0AAN9IBB8</accession>
<dbReference type="AlphaFoldDB" id="A0AAN9IBB8"/>
<feature type="region of interest" description="Disordered" evidence="1">
    <location>
        <begin position="166"/>
        <end position="189"/>
    </location>
</feature>
<dbReference type="Proteomes" id="UP001372338">
    <property type="component" value="Unassembled WGS sequence"/>
</dbReference>
<name>A0AAN9IBB8_CROPI</name>
<organism evidence="2 3">
    <name type="scientific">Crotalaria pallida</name>
    <name type="common">Smooth rattlebox</name>
    <name type="synonym">Crotalaria striata</name>
    <dbReference type="NCBI Taxonomy" id="3830"/>
    <lineage>
        <taxon>Eukaryota</taxon>
        <taxon>Viridiplantae</taxon>
        <taxon>Streptophyta</taxon>
        <taxon>Embryophyta</taxon>
        <taxon>Tracheophyta</taxon>
        <taxon>Spermatophyta</taxon>
        <taxon>Magnoliopsida</taxon>
        <taxon>eudicotyledons</taxon>
        <taxon>Gunneridae</taxon>
        <taxon>Pentapetalae</taxon>
        <taxon>rosids</taxon>
        <taxon>fabids</taxon>
        <taxon>Fabales</taxon>
        <taxon>Fabaceae</taxon>
        <taxon>Papilionoideae</taxon>
        <taxon>50 kb inversion clade</taxon>
        <taxon>genistoids sensu lato</taxon>
        <taxon>core genistoids</taxon>
        <taxon>Crotalarieae</taxon>
        <taxon>Crotalaria</taxon>
    </lineage>
</organism>
<protein>
    <submittedName>
        <fullName evidence="2">Uncharacterized protein</fullName>
    </submittedName>
</protein>
<keyword evidence="3" id="KW-1185">Reference proteome</keyword>
<sequence>MRSYFEVRVLRGQSYTYTIGRMTIVCVDNRLCLCDLLCFDPIPPFSQPTTGFKEMSGGEGSFGSEESVNQESSALEVLKSPPSPFRNHLAAKSFEIVDGRISYRIAQLLERGRARVGTHDRTSFGMRFGSTKTFTYSGSSKVIRSIMFHMSIPMGVNRRPSISKLTSPRHFQSFSKKSQSPSFQRVHTNSDVERHLKFHDIKCRERKK</sequence>